<dbReference type="EMBL" id="JANVFU010000003">
    <property type="protein sequence ID" value="KAJ3748044.1"/>
    <property type="molecule type" value="Genomic_DNA"/>
</dbReference>
<dbReference type="AlphaFoldDB" id="A0A9W8U0Q1"/>
<dbReference type="Proteomes" id="UP001142393">
    <property type="component" value="Unassembled WGS sequence"/>
</dbReference>
<comment type="caution">
    <text evidence="1">The sequence shown here is derived from an EMBL/GenBank/DDBJ whole genome shotgun (WGS) entry which is preliminary data.</text>
</comment>
<evidence type="ECO:0000313" key="1">
    <source>
        <dbReference type="EMBL" id="KAJ3748044.1"/>
    </source>
</evidence>
<gene>
    <name evidence="1" type="ORF">DFH05DRAFT_1482750</name>
</gene>
<accession>A0A9W8U0Q1</accession>
<name>A0A9W8U0Q1_9AGAR</name>
<proteinExistence type="predicted"/>
<organism evidence="1 2">
    <name type="scientific">Lentinula detonsa</name>
    <dbReference type="NCBI Taxonomy" id="2804962"/>
    <lineage>
        <taxon>Eukaryota</taxon>
        <taxon>Fungi</taxon>
        <taxon>Dikarya</taxon>
        <taxon>Basidiomycota</taxon>
        <taxon>Agaricomycotina</taxon>
        <taxon>Agaricomycetes</taxon>
        <taxon>Agaricomycetidae</taxon>
        <taxon>Agaricales</taxon>
        <taxon>Marasmiineae</taxon>
        <taxon>Omphalotaceae</taxon>
        <taxon>Lentinula</taxon>
    </lineage>
</organism>
<keyword evidence="2" id="KW-1185">Reference proteome</keyword>
<protein>
    <submittedName>
        <fullName evidence="1">Uncharacterized protein</fullName>
    </submittedName>
</protein>
<evidence type="ECO:0000313" key="2">
    <source>
        <dbReference type="Proteomes" id="UP001142393"/>
    </source>
</evidence>
<reference evidence="1 2" key="1">
    <citation type="journal article" date="2023" name="Proc. Natl. Acad. Sci. U.S.A.">
        <title>A global phylogenomic analysis of the shiitake genus Lentinula.</title>
        <authorList>
            <person name="Sierra-Patev S."/>
            <person name="Min B."/>
            <person name="Naranjo-Ortiz M."/>
            <person name="Looney B."/>
            <person name="Konkel Z."/>
            <person name="Slot J.C."/>
            <person name="Sakamoto Y."/>
            <person name="Steenwyk J.L."/>
            <person name="Rokas A."/>
            <person name="Carro J."/>
            <person name="Camarero S."/>
            <person name="Ferreira P."/>
            <person name="Molpeceres G."/>
            <person name="Ruiz-Duenas F.J."/>
            <person name="Serrano A."/>
            <person name="Henrissat B."/>
            <person name="Drula E."/>
            <person name="Hughes K.W."/>
            <person name="Mata J.L."/>
            <person name="Ishikawa N.K."/>
            <person name="Vargas-Isla R."/>
            <person name="Ushijima S."/>
            <person name="Smith C.A."/>
            <person name="Donoghue J."/>
            <person name="Ahrendt S."/>
            <person name="Andreopoulos W."/>
            <person name="He G."/>
            <person name="LaButti K."/>
            <person name="Lipzen A."/>
            <person name="Ng V."/>
            <person name="Riley R."/>
            <person name="Sandor L."/>
            <person name="Barry K."/>
            <person name="Martinez A.T."/>
            <person name="Xiao Y."/>
            <person name="Gibbons J.G."/>
            <person name="Terashima K."/>
            <person name="Grigoriev I.V."/>
            <person name="Hibbett D."/>
        </authorList>
    </citation>
    <scope>NUCLEOTIDE SEQUENCE [LARGE SCALE GENOMIC DNA]</scope>
    <source>
        <strain evidence="1 2">TFB7810</strain>
    </source>
</reference>
<sequence length="178" mass="20941">MGVNWASGALYNLFFTAARRGSKRKMLRPLNSLLRRWHRMLGLQRQSPPSWYKDRLREELRERRSAKTSLHKLSETSDVFFAIIRANYDGFNVRKIPPFVASRHSLVYAYMLGKYTLRWGFYRTAAILCKAPRCGSVREVVNPGKDSKLHEVALRHQIDPEKFKRVGRKLRRVWPLLP</sequence>